<evidence type="ECO:0000256" key="2">
    <source>
        <dbReference type="ARBA" id="ARBA00022670"/>
    </source>
</evidence>
<dbReference type="CDD" id="cd09274">
    <property type="entry name" value="RNase_HI_RT_Ty3"/>
    <property type="match status" value="1"/>
</dbReference>
<evidence type="ECO:0000313" key="12">
    <source>
        <dbReference type="Proteomes" id="UP001160148"/>
    </source>
</evidence>
<evidence type="ECO:0000256" key="9">
    <source>
        <dbReference type="ARBA" id="ARBA00023268"/>
    </source>
</evidence>
<dbReference type="PROSITE" id="PS50878">
    <property type="entry name" value="RT_POL"/>
    <property type="match status" value="1"/>
</dbReference>
<dbReference type="GO" id="GO:0006508">
    <property type="term" value="P:proteolysis"/>
    <property type="evidence" value="ECO:0007669"/>
    <property type="project" value="UniProtKB-KW"/>
</dbReference>
<dbReference type="AlphaFoldDB" id="A0AAV0VWR8"/>
<dbReference type="GO" id="GO:0004519">
    <property type="term" value="F:endonuclease activity"/>
    <property type="evidence" value="ECO:0007669"/>
    <property type="project" value="UniProtKB-KW"/>
</dbReference>
<dbReference type="GO" id="GO:0008233">
    <property type="term" value="F:peptidase activity"/>
    <property type="evidence" value="ECO:0007669"/>
    <property type="project" value="UniProtKB-KW"/>
</dbReference>
<dbReference type="Gene3D" id="3.10.10.10">
    <property type="entry name" value="HIV Type 1 Reverse Transcriptase, subunit A, domain 1"/>
    <property type="match status" value="1"/>
</dbReference>
<evidence type="ECO:0000259" key="10">
    <source>
        <dbReference type="PROSITE" id="PS50878"/>
    </source>
</evidence>
<gene>
    <name evidence="11" type="ORF">MEUPH1_LOCUS4811</name>
</gene>
<dbReference type="Pfam" id="PF17919">
    <property type="entry name" value="RT_RNaseH_2"/>
    <property type="match status" value="1"/>
</dbReference>
<dbReference type="InterPro" id="IPR050951">
    <property type="entry name" value="Retrovirus_Pol_polyprotein"/>
</dbReference>
<dbReference type="Gene3D" id="3.30.70.270">
    <property type="match status" value="2"/>
</dbReference>
<name>A0AAV0VWR8_9HEMI</name>
<dbReference type="SUPFAM" id="SSF56672">
    <property type="entry name" value="DNA/RNA polymerases"/>
    <property type="match status" value="1"/>
</dbReference>
<dbReference type="InterPro" id="IPR000477">
    <property type="entry name" value="RT_dom"/>
</dbReference>
<dbReference type="CDD" id="cd01647">
    <property type="entry name" value="RT_LTR"/>
    <property type="match status" value="1"/>
</dbReference>
<dbReference type="EMBL" id="CARXXK010000001">
    <property type="protein sequence ID" value="CAI6348100.1"/>
    <property type="molecule type" value="Genomic_DNA"/>
</dbReference>
<dbReference type="Gene3D" id="3.10.20.370">
    <property type="match status" value="1"/>
</dbReference>
<evidence type="ECO:0000313" key="11">
    <source>
        <dbReference type="EMBL" id="CAI6348100.1"/>
    </source>
</evidence>
<evidence type="ECO:0000256" key="6">
    <source>
        <dbReference type="ARBA" id="ARBA00022759"/>
    </source>
</evidence>
<keyword evidence="5" id="KW-0540">Nuclease</keyword>
<keyword evidence="2" id="KW-0645">Protease</keyword>
<dbReference type="PANTHER" id="PTHR37984">
    <property type="entry name" value="PROTEIN CBG26694"/>
    <property type="match status" value="1"/>
</dbReference>
<comment type="caution">
    <text evidence="11">The sequence shown here is derived from an EMBL/GenBank/DDBJ whole genome shotgun (WGS) entry which is preliminary data.</text>
</comment>
<dbReference type="InterPro" id="IPR043502">
    <property type="entry name" value="DNA/RNA_pol_sf"/>
</dbReference>
<keyword evidence="8" id="KW-0695">RNA-directed DNA polymerase</keyword>
<feature type="domain" description="Reverse transcriptase" evidence="10">
    <location>
        <begin position="1"/>
        <end position="123"/>
    </location>
</feature>
<organism evidence="11 12">
    <name type="scientific">Macrosiphum euphorbiae</name>
    <name type="common">potato aphid</name>
    <dbReference type="NCBI Taxonomy" id="13131"/>
    <lineage>
        <taxon>Eukaryota</taxon>
        <taxon>Metazoa</taxon>
        <taxon>Ecdysozoa</taxon>
        <taxon>Arthropoda</taxon>
        <taxon>Hexapoda</taxon>
        <taxon>Insecta</taxon>
        <taxon>Pterygota</taxon>
        <taxon>Neoptera</taxon>
        <taxon>Paraneoptera</taxon>
        <taxon>Hemiptera</taxon>
        <taxon>Sternorrhyncha</taxon>
        <taxon>Aphidomorpha</taxon>
        <taxon>Aphidoidea</taxon>
        <taxon>Aphididae</taxon>
        <taxon>Macrosiphini</taxon>
        <taxon>Macrosiphum</taxon>
    </lineage>
</organism>
<dbReference type="FunFam" id="3.10.20.370:FF:000001">
    <property type="entry name" value="Retrovirus-related Pol polyprotein from transposon 17.6-like protein"/>
    <property type="match status" value="1"/>
</dbReference>
<dbReference type="GO" id="GO:0003964">
    <property type="term" value="F:RNA-directed DNA polymerase activity"/>
    <property type="evidence" value="ECO:0007669"/>
    <property type="project" value="UniProtKB-KW"/>
</dbReference>
<dbReference type="PANTHER" id="PTHR37984:SF5">
    <property type="entry name" value="PROTEIN NYNRIN-LIKE"/>
    <property type="match status" value="1"/>
</dbReference>
<dbReference type="Pfam" id="PF00078">
    <property type="entry name" value="RVT_1"/>
    <property type="match status" value="1"/>
</dbReference>
<accession>A0AAV0VWR8</accession>
<dbReference type="InterPro" id="IPR041577">
    <property type="entry name" value="RT_RNaseH_2"/>
</dbReference>
<evidence type="ECO:0000256" key="8">
    <source>
        <dbReference type="ARBA" id="ARBA00022918"/>
    </source>
</evidence>
<keyword evidence="6" id="KW-0255">Endonuclease</keyword>
<evidence type="ECO:0000256" key="1">
    <source>
        <dbReference type="ARBA" id="ARBA00012493"/>
    </source>
</evidence>
<evidence type="ECO:0000256" key="3">
    <source>
        <dbReference type="ARBA" id="ARBA00022679"/>
    </source>
</evidence>
<dbReference type="FunFam" id="3.10.10.10:FF:000007">
    <property type="entry name" value="Retrovirus-related Pol polyprotein from transposon 17.6-like Protein"/>
    <property type="match status" value="1"/>
</dbReference>
<proteinExistence type="predicted"/>
<dbReference type="EC" id="2.7.7.49" evidence="1"/>
<dbReference type="InterPro" id="IPR043128">
    <property type="entry name" value="Rev_trsase/Diguanyl_cyclase"/>
</dbReference>
<keyword evidence="7" id="KW-0378">Hydrolase</keyword>
<evidence type="ECO:0000256" key="5">
    <source>
        <dbReference type="ARBA" id="ARBA00022722"/>
    </source>
</evidence>
<dbReference type="FunFam" id="3.30.70.270:FF:000020">
    <property type="entry name" value="Transposon Tf2-6 polyprotein-like Protein"/>
    <property type="match status" value="1"/>
</dbReference>
<dbReference type="Proteomes" id="UP001160148">
    <property type="component" value="Unassembled WGS sequence"/>
</dbReference>
<evidence type="ECO:0000256" key="7">
    <source>
        <dbReference type="ARBA" id="ARBA00022801"/>
    </source>
</evidence>
<keyword evidence="3" id="KW-0808">Transferase</keyword>
<evidence type="ECO:0000256" key="4">
    <source>
        <dbReference type="ARBA" id="ARBA00022695"/>
    </source>
</evidence>
<keyword evidence="12" id="KW-1185">Reference proteome</keyword>
<protein>
    <recommendedName>
        <fullName evidence="1">RNA-directed DNA polymerase</fullName>
        <ecNumber evidence="1">2.7.7.49</ecNumber>
    </recommendedName>
</protein>
<sequence>MLAGKTIFSTLDLKRAYHKIPIHPEHIPKTAITTPFGLFEFVRMSFGLKNAAQSFQRFINEVFSGLNFCFVYIDDILIASNNEEEHKEHLHLVFQRLQKYGLTINLQKSIFGEKSVKFLGYNISEEGTLPDKDRVATIQECKPPKTVKELRRFLGMINFYRRWIPGAARNQGILNNYLKQSTKNDKRPIQWTTEAEKAFETCKKKLADATFLTHPRGNTILALTANASDNALGAVLEQKEVNNNWAPIAYFSKQLSKAQKNYSTYDRELLAIYTAIKHFKYMLEGQSFTIYTDHKPIVTAFEQKSSKASPRQLRHLDFISQFTTNIEYIAGKENITADFLSRIEAIDFPTTIDYDSLQVHQENDPELQHLLTTSGNTRLILKN</sequence>
<keyword evidence="9" id="KW-0511">Multifunctional enzyme</keyword>
<reference evidence="11 12" key="1">
    <citation type="submission" date="2023-01" db="EMBL/GenBank/DDBJ databases">
        <authorList>
            <person name="Whitehead M."/>
        </authorList>
    </citation>
    <scope>NUCLEOTIDE SEQUENCE [LARGE SCALE GENOMIC DNA]</scope>
</reference>
<keyword evidence="4" id="KW-0548">Nucleotidyltransferase</keyword>